<dbReference type="InterPro" id="IPR050708">
    <property type="entry name" value="T6SS_VgrG/RHS"/>
</dbReference>
<evidence type="ECO:0000256" key="1">
    <source>
        <dbReference type="ARBA" id="ARBA00022737"/>
    </source>
</evidence>
<keyword evidence="6" id="KW-1185">Reference proteome</keyword>
<feature type="domain" description="DUF6531" evidence="3">
    <location>
        <begin position="111"/>
        <end position="181"/>
    </location>
</feature>
<feature type="compositionally biased region" description="Basic and acidic residues" evidence="2">
    <location>
        <begin position="39"/>
        <end position="51"/>
    </location>
</feature>
<dbReference type="Gene3D" id="2.180.10.10">
    <property type="entry name" value="RHS repeat-associated core"/>
    <property type="match status" value="2"/>
</dbReference>
<comment type="caution">
    <text evidence="5">The sequence shown here is derived from an EMBL/GenBank/DDBJ whole genome shotgun (WGS) entry which is preliminary data.</text>
</comment>
<keyword evidence="1" id="KW-0677">Repeat</keyword>
<feature type="domain" description="Teneurin-like YD-shell" evidence="4">
    <location>
        <begin position="522"/>
        <end position="613"/>
    </location>
</feature>
<dbReference type="Pfam" id="PF25023">
    <property type="entry name" value="TEN_YD-shell"/>
    <property type="match status" value="2"/>
</dbReference>
<evidence type="ECO:0000256" key="2">
    <source>
        <dbReference type="SAM" id="MobiDB-lite"/>
    </source>
</evidence>
<dbReference type="InterPro" id="IPR022385">
    <property type="entry name" value="Rhs_assc_core"/>
</dbReference>
<sequence>MPAMAAPADDPVAPKSVWGKDAPKLKVPPVKAGATKPVASKEEAAPSKERARWRAAQKLRARSSQKARISSGGMSAAAAVESIPSAPSGQGAVPWHQISNFRITDSLVARVDYSNGNLMLAGTDFDVAGVGQKLQLSRTYNSFDAPWGKVSQRWWQGYERYLDISGTEVILYDATGDALRFAKNTDGTFKTPTGYSKDLKENADGTYTVTTRKSGSKDTYNQYGTLTKVTDRNNGSITVTQHDEGGENKGFKLTEARSGRWVDLLKTNASQWQAKDHTGRTALFDLNAAGDLVRTTDTEGKATQFGYDSSRRLTKITTPEGRVTVFTYDAHNRVTSMLRATEFNGTGHTGPTYTYAYTAEDGSKAGTTTVTDPEQHATKYEHDAEGQVTKVTDANDRSRSKTFDANRNIATATDAMGVDGVGANVTTYGWDARNNPTSAKLPTGATSSVAGYQTIAGTDLPGSMTTPDGEKTDFTYDAAGNTASVAVTGTGGGTQSFTYNKATATCGGFEGQRCTVKDARGKVTSFSYDAKGNLSKVTPPAPLGVTTYTYDDLGRPASAKDGRGVTVTYQYDHRDRIIKVDSSNYATVTYTYDGDGNLKQRSDGTGVTSYDFDPLSRETVRTLQNGSQTRLTYTPAGNVDTYEDPAGVTDYTWNKVNKLSELKDPTGKVTTYTYNNNDTRTKTTYPGGTVQDITLDKSGRPTAIKATSPKGTLTNLSYTYDYDHDANATTADKDGSKIRTRTDTAAGLKQAYTYDSAGRMTLAKETAGTTLKTTWVYCFDAAGNLTSQADTGTCPGSGSTFTYNDASQLTAKNGVTTGWSYDKLGNETAGASTTAEARTAEKWSDYSQLTSLTVGGKTYAGQYGSTDQSERIKLGDTFFHNGPLGLSAKSTGGVDMGFNREPGGMLNSMTTGGKSYYYLTDALGSVIALADEAGTKVNSYSYSPRGVTRAATSETVPQPHRFAGGYQDPTGLYHYEARYYDPNIGRFNSPDPSGQEKNPYLYAEGDPVNRIDPQGLLSFGSVLNAVSLGNDAATVGKIWNSALDGNWGQAAGMGFGLAFGKAVEGACIGGAAYFTGGVGAAAAAVPCMVAGEYAGSFAEDQTVEAWS</sequence>
<dbReference type="InterPro" id="IPR045351">
    <property type="entry name" value="DUF6531"/>
</dbReference>
<dbReference type="RefSeq" id="WP_386713506.1">
    <property type="nucleotide sequence ID" value="NZ_JBHXIJ010000078.1"/>
</dbReference>
<dbReference type="PANTHER" id="PTHR32305:SF15">
    <property type="entry name" value="PROTEIN RHSA-RELATED"/>
    <property type="match status" value="1"/>
</dbReference>
<gene>
    <name evidence="5" type="ORF">ACFWJN_13555</name>
</gene>
<feature type="domain" description="Teneurin-like YD-shell" evidence="4">
    <location>
        <begin position="904"/>
        <end position="993"/>
    </location>
</feature>
<dbReference type="InterPro" id="IPR056823">
    <property type="entry name" value="TEN-like_YD-shell"/>
</dbReference>
<accession>A0ABW6FKM7</accession>
<feature type="compositionally biased region" description="Low complexity" evidence="2">
    <location>
        <begin position="1"/>
        <end position="14"/>
    </location>
</feature>
<evidence type="ECO:0000313" key="6">
    <source>
        <dbReference type="Proteomes" id="UP001598448"/>
    </source>
</evidence>
<proteinExistence type="predicted"/>
<dbReference type="EMBL" id="JBHXIJ010000078">
    <property type="protein sequence ID" value="MFD5099975.1"/>
    <property type="molecule type" value="Genomic_DNA"/>
</dbReference>
<protein>
    <submittedName>
        <fullName evidence="5">RHS repeat-associated core domain-containing protein</fullName>
    </submittedName>
</protein>
<dbReference type="InterPro" id="IPR006530">
    <property type="entry name" value="YD"/>
</dbReference>
<dbReference type="PANTHER" id="PTHR32305">
    <property type="match status" value="1"/>
</dbReference>
<dbReference type="Pfam" id="PF05593">
    <property type="entry name" value="RHS_repeat"/>
    <property type="match status" value="3"/>
</dbReference>
<dbReference type="NCBIfam" id="TIGR01643">
    <property type="entry name" value="YD_repeat_2x"/>
    <property type="match status" value="4"/>
</dbReference>
<feature type="region of interest" description="Disordered" evidence="2">
    <location>
        <begin position="1"/>
        <end position="51"/>
    </location>
</feature>
<dbReference type="Proteomes" id="UP001598448">
    <property type="component" value="Unassembled WGS sequence"/>
</dbReference>
<evidence type="ECO:0000313" key="5">
    <source>
        <dbReference type="EMBL" id="MFD5099975.1"/>
    </source>
</evidence>
<dbReference type="Pfam" id="PF20148">
    <property type="entry name" value="DUF6531"/>
    <property type="match status" value="1"/>
</dbReference>
<dbReference type="NCBIfam" id="TIGR03696">
    <property type="entry name" value="Rhs_assc_core"/>
    <property type="match status" value="1"/>
</dbReference>
<reference evidence="5 6" key="1">
    <citation type="submission" date="2024-09" db="EMBL/GenBank/DDBJ databases">
        <title>The Natural Products Discovery Center: Release of the First 8490 Sequenced Strains for Exploring Actinobacteria Biosynthetic Diversity.</title>
        <authorList>
            <person name="Kalkreuter E."/>
            <person name="Kautsar S.A."/>
            <person name="Yang D."/>
            <person name="Bader C.D."/>
            <person name="Teijaro C.N."/>
            <person name="Fluegel L."/>
            <person name="Davis C.M."/>
            <person name="Simpson J.R."/>
            <person name="Lauterbach L."/>
            <person name="Steele A.D."/>
            <person name="Gui C."/>
            <person name="Meng S."/>
            <person name="Li G."/>
            <person name="Viehrig K."/>
            <person name="Ye F."/>
            <person name="Su P."/>
            <person name="Kiefer A.F."/>
            <person name="Nichols A."/>
            <person name="Cepeda A.J."/>
            <person name="Yan W."/>
            <person name="Fan B."/>
            <person name="Jiang Y."/>
            <person name="Adhikari A."/>
            <person name="Zheng C.-J."/>
            <person name="Schuster L."/>
            <person name="Cowan T.M."/>
            <person name="Smanski M.J."/>
            <person name="Chevrette M.G."/>
            <person name="De Carvalho L.P.S."/>
            <person name="Shen B."/>
        </authorList>
    </citation>
    <scope>NUCLEOTIDE SEQUENCE [LARGE SCALE GENOMIC DNA]</scope>
    <source>
        <strain evidence="5 6">NPDC058348</strain>
    </source>
</reference>
<name>A0ABW6FKM7_9ACTN</name>
<dbReference type="InterPro" id="IPR031325">
    <property type="entry name" value="RHS_repeat"/>
</dbReference>
<organism evidence="5 6">
    <name type="scientific">Streptomyces albidochromogenes</name>
    <dbReference type="NCBI Taxonomy" id="329524"/>
    <lineage>
        <taxon>Bacteria</taxon>
        <taxon>Bacillati</taxon>
        <taxon>Actinomycetota</taxon>
        <taxon>Actinomycetes</taxon>
        <taxon>Kitasatosporales</taxon>
        <taxon>Streptomycetaceae</taxon>
        <taxon>Streptomyces</taxon>
    </lineage>
</organism>
<evidence type="ECO:0000259" key="3">
    <source>
        <dbReference type="Pfam" id="PF20148"/>
    </source>
</evidence>
<evidence type="ECO:0000259" key="4">
    <source>
        <dbReference type="Pfam" id="PF25023"/>
    </source>
</evidence>